<feature type="region of interest" description="Disordered" evidence="1">
    <location>
        <begin position="1"/>
        <end position="23"/>
    </location>
</feature>
<protein>
    <submittedName>
        <fullName evidence="2">Uncharacterized protein</fullName>
    </submittedName>
</protein>
<dbReference type="Proteomes" id="UP000502823">
    <property type="component" value="Unassembled WGS sequence"/>
</dbReference>
<sequence>MDKLRRALSGDDRQPDEESGIMPQYMLPYGSSESDKENVCSNTCNSHDCGSCDVWPHTLRSSLGKHVRLNLKEQ</sequence>
<dbReference type="OrthoDB" id="73614at2759"/>
<proteinExistence type="predicted"/>
<accession>A0A6L2Q491</accession>
<reference evidence="3" key="1">
    <citation type="submission" date="2020-01" db="EMBL/GenBank/DDBJ databases">
        <title>Draft genome sequence of the Termite Coptotermes fromosanus.</title>
        <authorList>
            <person name="Itakura S."/>
            <person name="Yosikawa Y."/>
            <person name="Umezawa K."/>
        </authorList>
    </citation>
    <scope>NUCLEOTIDE SEQUENCE [LARGE SCALE GENOMIC DNA]</scope>
</reference>
<evidence type="ECO:0000313" key="2">
    <source>
        <dbReference type="EMBL" id="GFG37605.1"/>
    </source>
</evidence>
<comment type="caution">
    <text evidence="2">The sequence shown here is derived from an EMBL/GenBank/DDBJ whole genome shotgun (WGS) entry which is preliminary data.</text>
</comment>
<dbReference type="InParanoid" id="A0A6L2Q491"/>
<organism evidence="2 3">
    <name type="scientific">Coptotermes formosanus</name>
    <name type="common">Formosan subterranean termite</name>
    <dbReference type="NCBI Taxonomy" id="36987"/>
    <lineage>
        <taxon>Eukaryota</taxon>
        <taxon>Metazoa</taxon>
        <taxon>Ecdysozoa</taxon>
        <taxon>Arthropoda</taxon>
        <taxon>Hexapoda</taxon>
        <taxon>Insecta</taxon>
        <taxon>Pterygota</taxon>
        <taxon>Neoptera</taxon>
        <taxon>Polyneoptera</taxon>
        <taxon>Dictyoptera</taxon>
        <taxon>Blattodea</taxon>
        <taxon>Blattoidea</taxon>
        <taxon>Termitoidae</taxon>
        <taxon>Rhinotermitidae</taxon>
        <taxon>Coptotermes</taxon>
    </lineage>
</organism>
<name>A0A6L2Q491_COPFO</name>
<keyword evidence="3" id="KW-1185">Reference proteome</keyword>
<feature type="compositionally biased region" description="Basic and acidic residues" evidence="1">
    <location>
        <begin position="1"/>
        <end position="13"/>
    </location>
</feature>
<dbReference type="EMBL" id="BLKM01000706">
    <property type="protein sequence ID" value="GFG37605.1"/>
    <property type="molecule type" value="Genomic_DNA"/>
</dbReference>
<gene>
    <name evidence="2" type="ORF">Cfor_12688</name>
</gene>
<dbReference type="AlphaFoldDB" id="A0A6L2Q491"/>
<evidence type="ECO:0000313" key="3">
    <source>
        <dbReference type="Proteomes" id="UP000502823"/>
    </source>
</evidence>
<evidence type="ECO:0000256" key="1">
    <source>
        <dbReference type="SAM" id="MobiDB-lite"/>
    </source>
</evidence>